<dbReference type="Proteomes" id="UP000321456">
    <property type="component" value="Unassembled WGS sequence"/>
</dbReference>
<evidence type="ECO:0000259" key="3">
    <source>
        <dbReference type="Pfam" id="PF25221"/>
    </source>
</evidence>
<accession>A0A5C8V0U9</accession>
<comment type="caution">
    <text evidence="4">The sequence shown here is derived from an EMBL/GenBank/DDBJ whole genome shotgun (WGS) entry which is preliminary data.</text>
</comment>
<dbReference type="InterPro" id="IPR057436">
    <property type="entry name" value="5TMH_Lnb"/>
</dbReference>
<organism evidence="4 5">
    <name type="scientific">Flagellimonas hymeniacidonis</name>
    <dbReference type="NCBI Taxonomy" id="2603628"/>
    <lineage>
        <taxon>Bacteria</taxon>
        <taxon>Pseudomonadati</taxon>
        <taxon>Bacteroidota</taxon>
        <taxon>Flavobacteriia</taxon>
        <taxon>Flavobacteriales</taxon>
        <taxon>Flavobacteriaceae</taxon>
        <taxon>Flagellimonas</taxon>
    </lineage>
</organism>
<proteinExistence type="predicted"/>
<gene>
    <name evidence="4" type="ORF">FVB32_11060</name>
</gene>
<keyword evidence="1" id="KW-1133">Transmembrane helix</keyword>
<dbReference type="Pfam" id="PF25221">
    <property type="entry name" value="5TMH_Lnb"/>
    <property type="match status" value="1"/>
</dbReference>
<dbReference type="InterPro" id="IPR025178">
    <property type="entry name" value="Lnb_N"/>
</dbReference>
<keyword evidence="1" id="KW-0812">Transmembrane</keyword>
<dbReference type="EMBL" id="VRUR01000002">
    <property type="protein sequence ID" value="TXN35124.1"/>
    <property type="molecule type" value="Genomic_DNA"/>
</dbReference>
<feature type="transmembrane region" description="Helical" evidence="1">
    <location>
        <begin position="356"/>
        <end position="375"/>
    </location>
</feature>
<feature type="domain" description="Lnb-like transmembrane" evidence="3">
    <location>
        <begin position="267"/>
        <end position="402"/>
    </location>
</feature>
<keyword evidence="1" id="KW-0472">Membrane</keyword>
<evidence type="ECO:0000259" key="2">
    <source>
        <dbReference type="Pfam" id="PF13387"/>
    </source>
</evidence>
<feature type="transmembrane region" description="Helical" evidence="1">
    <location>
        <begin position="381"/>
        <end position="399"/>
    </location>
</feature>
<dbReference type="Pfam" id="PF13387">
    <property type="entry name" value="Lnb_N"/>
    <property type="match status" value="1"/>
</dbReference>
<protein>
    <submittedName>
        <fullName evidence="4">DUF4105 domain-containing protein</fullName>
    </submittedName>
</protein>
<dbReference type="AlphaFoldDB" id="A0A5C8V0U9"/>
<evidence type="ECO:0000256" key="1">
    <source>
        <dbReference type="SAM" id="Phobius"/>
    </source>
</evidence>
<evidence type="ECO:0000313" key="4">
    <source>
        <dbReference type="EMBL" id="TXN35124.1"/>
    </source>
</evidence>
<reference evidence="4 5" key="1">
    <citation type="submission" date="2019-08" db="EMBL/GenBank/DDBJ databases">
        <title>Professor.</title>
        <authorList>
            <person name="Park J.S."/>
        </authorList>
    </citation>
    <scope>NUCLEOTIDE SEQUENCE [LARGE SCALE GENOMIC DNA]</scope>
    <source>
        <strain evidence="4 5">176CP5-101</strain>
    </source>
</reference>
<sequence length="406" mass="47458">MTRHVLFILIFVLTTSRMKYRILLFALLFLVGKNGLSQIPTLSDKSQISLLTCAAGDELYYAFGHSAFRVQDSALGIDVVYNYGTFDFNRPNFYLNFVKGKMIYSLSRRSFNRFLFDYEMEKRWVKEQILDLTLPEKNKLLAFFENNYLPENRDYLYDPLLNNCSSITGNILLEQFGDAIVFNDSHLENRFTFRQLVRQNLEINSWASFGIDVAFGSVVDRKATLQEHMFLPYYAMNQLKNTTKSGKPLVERERTVLDYNEHTKNGFFPLSPLFWFTLLLLFTLIVTYLDYKHKARSKWLDFSLFLITGLIGTFLLLLWVAADHTSTPKNFNMLWAFPLNLIVAFIFVFQSQPPKWFFKYLQIALALLGILVLLWIFKVQIFSPVLIPLLLTLAVRYGYILKFSKP</sequence>
<keyword evidence="5" id="KW-1185">Reference proteome</keyword>
<feature type="transmembrane region" description="Helical" evidence="1">
    <location>
        <begin position="333"/>
        <end position="349"/>
    </location>
</feature>
<evidence type="ECO:0000313" key="5">
    <source>
        <dbReference type="Proteomes" id="UP000321456"/>
    </source>
</evidence>
<name>A0A5C8V0U9_9FLAO</name>
<feature type="transmembrane region" description="Helical" evidence="1">
    <location>
        <begin position="303"/>
        <end position="321"/>
    </location>
</feature>
<feature type="domain" description="Lnb N-terminal periplasmic" evidence="2">
    <location>
        <begin position="44"/>
        <end position="175"/>
    </location>
</feature>
<feature type="transmembrane region" description="Helical" evidence="1">
    <location>
        <begin position="273"/>
        <end position="291"/>
    </location>
</feature>